<evidence type="ECO:0000259" key="3">
    <source>
        <dbReference type="Pfam" id="PF00107"/>
    </source>
</evidence>
<reference evidence="4 5" key="1">
    <citation type="journal article" date="2021" name="Microorganisms">
        <title>Genome Evolution of Filamentous Cyanobacterium Nostoc Species: From Facultative Symbiosis to Free Living.</title>
        <authorList>
            <person name="Huo D."/>
            <person name="Li H."/>
            <person name="Cai F."/>
            <person name="Guo X."/>
            <person name="Qiao Z."/>
            <person name="Wang W."/>
            <person name="Yu G."/>
            <person name="Li R."/>
        </authorList>
    </citation>
    <scope>NUCLEOTIDE SEQUENCE [LARGE SCALE GENOMIC DNA]</scope>
    <source>
        <strain evidence="4 5">CHAB 5714</strain>
    </source>
</reference>
<dbReference type="Proteomes" id="UP001199525">
    <property type="component" value="Unassembled WGS sequence"/>
</dbReference>
<keyword evidence="1" id="KW-0521">NADP</keyword>
<dbReference type="InterPro" id="IPR013149">
    <property type="entry name" value="ADH-like_C"/>
</dbReference>
<dbReference type="Pfam" id="PF00107">
    <property type="entry name" value="ADH_zinc_N"/>
    <property type="match status" value="1"/>
</dbReference>
<dbReference type="Gene3D" id="3.90.180.10">
    <property type="entry name" value="Medium-chain alcohol dehydrogenases, catalytic domain"/>
    <property type="match status" value="1"/>
</dbReference>
<dbReference type="PANTHER" id="PTHR48106">
    <property type="entry name" value="QUINONE OXIDOREDUCTASE PIG3-RELATED"/>
    <property type="match status" value="1"/>
</dbReference>
<gene>
    <name evidence="4" type="ORF">LC586_34620</name>
</gene>
<evidence type="ECO:0000256" key="2">
    <source>
        <dbReference type="ARBA" id="ARBA00023002"/>
    </source>
</evidence>
<dbReference type="PANTHER" id="PTHR48106:SF13">
    <property type="entry name" value="QUINONE OXIDOREDUCTASE-RELATED"/>
    <property type="match status" value="1"/>
</dbReference>
<feature type="non-terminal residue" evidence="4">
    <location>
        <position position="1"/>
    </location>
</feature>
<sequence length="192" mass="19910">MLLHEVRSVRPGEWVLVHAAAGGVGQLVSRWAKRLGANVIGTVGSEGKIAAAKAAGADEVLLYKSGDWANDVRRISDNKGVHLAVDGIGGSIFMETLKTIRPFGILGSIGQPAGPVPPVRLEDLGNIAVMRPSVIAAVNDPAFYQRGSKALITALQDGLSNPIGAEYHLRDAAGAQADLEAGKTTGSVILTT</sequence>
<evidence type="ECO:0000313" key="5">
    <source>
        <dbReference type="Proteomes" id="UP001199525"/>
    </source>
</evidence>
<dbReference type="EMBL" id="JAIVFQ010000111">
    <property type="protein sequence ID" value="MCC5604165.1"/>
    <property type="molecule type" value="Genomic_DNA"/>
</dbReference>
<accession>A0ABS8IIR9</accession>
<protein>
    <submittedName>
        <fullName evidence="4">Zinc-binding dehydrogenase</fullName>
    </submittedName>
</protein>
<keyword evidence="2" id="KW-0560">Oxidoreductase</keyword>
<proteinExistence type="predicted"/>
<organism evidence="4 5">
    <name type="scientific">Nostoc favosum CHAB5714</name>
    <dbReference type="NCBI Taxonomy" id="2780399"/>
    <lineage>
        <taxon>Bacteria</taxon>
        <taxon>Bacillati</taxon>
        <taxon>Cyanobacteriota</taxon>
        <taxon>Cyanophyceae</taxon>
        <taxon>Nostocales</taxon>
        <taxon>Nostocaceae</taxon>
        <taxon>Nostoc</taxon>
        <taxon>Nostoc favosum</taxon>
    </lineage>
</organism>
<name>A0ABS8IIR9_9NOSO</name>
<evidence type="ECO:0000256" key="1">
    <source>
        <dbReference type="ARBA" id="ARBA00022857"/>
    </source>
</evidence>
<feature type="domain" description="Alcohol dehydrogenase-like C-terminal" evidence="3">
    <location>
        <begin position="23"/>
        <end position="125"/>
    </location>
</feature>
<keyword evidence="5" id="KW-1185">Reference proteome</keyword>
<dbReference type="SUPFAM" id="SSF51735">
    <property type="entry name" value="NAD(P)-binding Rossmann-fold domains"/>
    <property type="match status" value="1"/>
</dbReference>
<evidence type="ECO:0000313" key="4">
    <source>
        <dbReference type="EMBL" id="MCC5604165.1"/>
    </source>
</evidence>
<comment type="caution">
    <text evidence="4">The sequence shown here is derived from an EMBL/GenBank/DDBJ whole genome shotgun (WGS) entry which is preliminary data.</text>
</comment>
<dbReference type="Gene3D" id="3.40.50.720">
    <property type="entry name" value="NAD(P)-binding Rossmann-like Domain"/>
    <property type="match status" value="1"/>
</dbReference>
<dbReference type="InterPro" id="IPR036291">
    <property type="entry name" value="NAD(P)-bd_dom_sf"/>
</dbReference>